<keyword evidence="1" id="KW-0472">Membrane</keyword>
<sequence length="187" mass="22294">MKNNRALLRKRHSFIEHRTDYLKTKLKYAEICGENFNHKTATPEELATIRKKFISKQKKRSIINLVLFTFIILICVLLTYEFYLYNEKNKPVVTEIIPSETKKAFRLLIKDGDEWMETGNFENAIFRYKSAAKLIPNQFDVEYRICLGYAYLCRYENSECEQGKIELDKAISNFPNQEKLMDLKKYY</sequence>
<dbReference type="EMBL" id="CP096205">
    <property type="protein sequence ID" value="UPQ78445.1"/>
    <property type="molecule type" value="Genomic_DNA"/>
</dbReference>
<name>A0ABY4KGB6_9FLAO</name>
<dbReference type="InterPro" id="IPR011990">
    <property type="entry name" value="TPR-like_helical_dom_sf"/>
</dbReference>
<keyword evidence="1" id="KW-1133">Transmembrane helix</keyword>
<keyword evidence="3" id="KW-1185">Reference proteome</keyword>
<organism evidence="2 3">
    <name type="scientific">Flavobacterium azooxidireducens</name>
    <dbReference type="NCBI Taxonomy" id="1871076"/>
    <lineage>
        <taxon>Bacteria</taxon>
        <taxon>Pseudomonadati</taxon>
        <taxon>Bacteroidota</taxon>
        <taxon>Flavobacteriia</taxon>
        <taxon>Flavobacteriales</taxon>
        <taxon>Flavobacteriaceae</taxon>
        <taxon>Flavobacterium</taxon>
    </lineage>
</organism>
<evidence type="ECO:0000313" key="2">
    <source>
        <dbReference type="EMBL" id="UPQ78445.1"/>
    </source>
</evidence>
<evidence type="ECO:0000256" key="1">
    <source>
        <dbReference type="SAM" id="Phobius"/>
    </source>
</evidence>
<protein>
    <recommendedName>
        <fullName evidence="4">Tetratricopeptide repeat protein</fullName>
    </recommendedName>
</protein>
<feature type="transmembrane region" description="Helical" evidence="1">
    <location>
        <begin position="62"/>
        <end position="85"/>
    </location>
</feature>
<evidence type="ECO:0000313" key="3">
    <source>
        <dbReference type="Proteomes" id="UP000830583"/>
    </source>
</evidence>
<accession>A0ABY4KGB6</accession>
<keyword evidence="1" id="KW-0812">Transmembrane</keyword>
<proteinExistence type="predicted"/>
<dbReference type="SUPFAM" id="SSF48452">
    <property type="entry name" value="TPR-like"/>
    <property type="match status" value="1"/>
</dbReference>
<dbReference type="RefSeq" id="WP_248433371.1">
    <property type="nucleotide sequence ID" value="NZ_CP096205.1"/>
</dbReference>
<reference evidence="2" key="1">
    <citation type="submission" date="2022-04" db="EMBL/GenBank/DDBJ databases">
        <title>Consumption of N2O by Flavobacterium azooxidireducens sp. nov. isolated from Decomposing Leaf Litter of Phragmites australis (Cav.).</title>
        <authorList>
            <person name="Behrendt U."/>
            <person name="Spanner T."/>
            <person name="Augustin J."/>
            <person name="Horn M.A."/>
            <person name="Kolb S."/>
            <person name="Ulrich A."/>
        </authorList>
    </citation>
    <scope>NUCLEOTIDE SEQUENCE</scope>
    <source>
        <strain evidence="2">IGB 4-14</strain>
    </source>
</reference>
<evidence type="ECO:0008006" key="4">
    <source>
        <dbReference type="Google" id="ProtNLM"/>
    </source>
</evidence>
<dbReference type="Proteomes" id="UP000830583">
    <property type="component" value="Chromosome"/>
</dbReference>
<gene>
    <name evidence="2" type="ORF">M0M57_12540</name>
</gene>